<comment type="similarity">
    <text evidence="2">Belongs to the bacterial flagellin family.</text>
</comment>
<evidence type="ECO:0000256" key="3">
    <source>
        <dbReference type="ARBA" id="ARBA00023143"/>
    </source>
</evidence>
<dbReference type="GO" id="GO:0071973">
    <property type="term" value="P:bacterial-type flagellum-dependent cell motility"/>
    <property type="evidence" value="ECO:0007669"/>
    <property type="project" value="InterPro"/>
</dbReference>
<keyword evidence="7" id="KW-1185">Reference proteome</keyword>
<dbReference type="Pfam" id="PF00700">
    <property type="entry name" value="Flagellin_C"/>
    <property type="match status" value="1"/>
</dbReference>
<dbReference type="PANTHER" id="PTHR42792:SF1">
    <property type="entry name" value="FLAGELLAR HOOK-ASSOCIATED PROTEIN 3"/>
    <property type="match status" value="1"/>
</dbReference>
<keyword evidence="6" id="KW-0282">Flagellum</keyword>
<name>A0A0V8JKV7_9BACI</name>
<dbReference type="InterPro" id="IPR046358">
    <property type="entry name" value="Flagellin_C"/>
</dbReference>
<keyword evidence="6" id="KW-0966">Cell projection</keyword>
<dbReference type="GO" id="GO:0009424">
    <property type="term" value="C:bacterial-type flagellum hook"/>
    <property type="evidence" value="ECO:0007669"/>
    <property type="project" value="InterPro"/>
</dbReference>
<keyword evidence="3" id="KW-0975">Bacterial flagellum</keyword>
<evidence type="ECO:0000313" key="7">
    <source>
        <dbReference type="Proteomes" id="UP000053681"/>
    </source>
</evidence>
<feature type="domain" description="Flagellin N-terminal" evidence="4">
    <location>
        <begin position="4"/>
        <end position="139"/>
    </location>
</feature>
<accession>A0A0V8JKV7</accession>
<evidence type="ECO:0000259" key="5">
    <source>
        <dbReference type="Pfam" id="PF00700"/>
    </source>
</evidence>
<dbReference type="Gene3D" id="1.20.1330.10">
    <property type="entry name" value="f41 fragment of flagellin, N-terminal domain"/>
    <property type="match status" value="1"/>
</dbReference>
<feature type="domain" description="Flagellin C-terminal" evidence="5">
    <location>
        <begin position="212"/>
        <end position="292"/>
    </location>
</feature>
<evidence type="ECO:0000256" key="2">
    <source>
        <dbReference type="ARBA" id="ARBA00005709"/>
    </source>
</evidence>
<dbReference type="InterPro" id="IPR001492">
    <property type="entry name" value="Flagellin"/>
</dbReference>
<keyword evidence="6" id="KW-0969">Cilium</keyword>
<sequence>MRITQSMLAANSLRHINSSYTQLQTLQNQLSTGKKITRPSDDPVIATKGMAYRSNLSEIDQYKRNLTEAYSWFDNSEAGLEQVNSIFQRAKELMVQGTNGTNDGQDRQAIAREIEQLKLDFMQVANTQVAGRYIFNGVNVGNAPVTQNADGSIASQINADPFSVEVSKGVSLRVNINADRIFSQESFDFIDSIQAGFENNDVESLQQLSTQVNDYLSTLSAERSELGARNNRLELIENRIASQEITASRMISDNEDADIEKVITDLTIQESVHRASLSVGAKLIQPTLLDFLR</sequence>
<evidence type="ECO:0000313" key="6">
    <source>
        <dbReference type="EMBL" id="KSU87691.1"/>
    </source>
</evidence>
<evidence type="ECO:0000256" key="1">
    <source>
        <dbReference type="ARBA" id="ARBA00004365"/>
    </source>
</evidence>
<dbReference type="Proteomes" id="UP000053681">
    <property type="component" value="Unassembled WGS sequence"/>
</dbReference>
<dbReference type="GO" id="GO:0005198">
    <property type="term" value="F:structural molecule activity"/>
    <property type="evidence" value="ECO:0007669"/>
    <property type="project" value="InterPro"/>
</dbReference>
<dbReference type="SUPFAM" id="SSF64518">
    <property type="entry name" value="Phase 1 flagellin"/>
    <property type="match status" value="1"/>
</dbReference>
<dbReference type="Pfam" id="PF00669">
    <property type="entry name" value="Flagellin_N"/>
    <property type="match status" value="1"/>
</dbReference>
<comment type="caution">
    <text evidence="6">The sequence shown here is derived from an EMBL/GenBank/DDBJ whole genome shotgun (WGS) entry which is preliminary data.</text>
</comment>
<dbReference type="AlphaFoldDB" id="A0A0V8JKV7"/>
<dbReference type="EMBL" id="LNQP01000038">
    <property type="protein sequence ID" value="KSU87691.1"/>
    <property type="molecule type" value="Genomic_DNA"/>
</dbReference>
<dbReference type="NCBIfam" id="TIGR02550">
    <property type="entry name" value="flagell_flgL"/>
    <property type="match status" value="1"/>
</dbReference>
<dbReference type="PANTHER" id="PTHR42792">
    <property type="entry name" value="FLAGELLIN"/>
    <property type="match status" value="1"/>
</dbReference>
<reference evidence="6 7" key="1">
    <citation type="submission" date="2015-11" db="EMBL/GenBank/DDBJ databases">
        <title>Bacillus caseinolyticus sp nov.</title>
        <authorList>
            <person name="Dastager S.G."/>
            <person name="Mawlankar R."/>
        </authorList>
    </citation>
    <scope>NUCLEOTIDE SEQUENCE [LARGE SCALE GENOMIC DNA]</scope>
    <source>
        <strain evidence="6 7">SGD-V-76</strain>
    </source>
</reference>
<dbReference type="RefSeq" id="WP_062686853.1">
    <property type="nucleotide sequence ID" value="NZ_KQ758653.1"/>
</dbReference>
<dbReference type="InterPro" id="IPR001029">
    <property type="entry name" value="Flagellin_N"/>
</dbReference>
<organism evidence="6 7">
    <name type="scientific">Priestia veravalensis</name>
    <dbReference type="NCBI Taxonomy" id="1414648"/>
    <lineage>
        <taxon>Bacteria</taxon>
        <taxon>Bacillati</taxon>
        <taxon>Bacillota</taxon>
        <taxon>Bacilli</taxon>
        <taxon>Bacillales</taxon>
        <taxon>Bacillaceae</taxon>
        <taxon>Priestia</taxon>
    </lineage>
</organism>
<proteinExistence type="inferred from homology"/>
<comment type="subcellular location">
    <subcellularLocation>
        <location evidence="1">Bacterial flagellum</location>
    </subcellularLocation>
</comment>
<dbReference type="InterPro" id="IPR013384">
    <property type="entry name" value="Flagell_FlgL"/>
</dbReference>
<protein>
    <submittedName>
        <fullName evidence="6">Flagellar biosynthesis protein FlgL</fullName>
    </submittedName>
</protein>
<gene>
    <name evidence="6" type="ORF">AS180_11850</name>
</gene>
<evidence type="ECO:0000259" key="4">
    <source>
        <dbReference type="Pfam" id="PF00669"/>
    </source>
</evidence>